<evidence type="ECO:0000259" key="5">
    <source>
        <dbReference type="Pfam" id="PF07940"/>
    </source>
</evidence>
<organism evidence="7 8">
    <name type="scientific">Algoriphagus jejuensis</name>
    <dbReference type="NCBI Taxonomy" id="419934"/>
    <lineage>
        <taxon>Bacteria</taxon>
        <taxon>Pseudomonadati</taxon>
        <taxon>Bacteroidota</taxon>
        <taxon>Cytophagia</taxon>
        <taxon>Cytophagales</taxon>
        <taxon>Cyclobacteriaceae</taxon>
        <taxon>Algoriphagus</taxon>
    </lineage>
</organism>
<comment type="subcellular location">
    <subcellularLocation>
        <location evidence="1">Periplasm</location>
    </subcellularLocation>
</comment>
<protein>
    <recommendedName>
        <fullName evidence="9">Heparinase II/III-like protein</fullName>
    </recommendedName>
</protein>
<evidence type="ECO:0008006" key="9">
    <source>
        <dbReference type="Google" id="ProtNLM"/>
    </source>
</evidence>
<evidence type="ECO:0000256" key="2">
    <source>
        <dbReference type="ARBA" id="ARBA00022729"/>
    </source>
</evidence>
<feature type="domain" description="Heparinase II/III-like C-terminal" evidence="5">
    <location>
        <begin position="283"/>
        <end position="494"/>
    </location>
</feature>
<accession>A0ABN1N6P0</accession>
<dbReference type="Proteomes" id="UP001500469">
    <property type="component" value="Unassembled WGS sequence"/>
</dbReference>
<evidence type="ECO:0000313" key="8">
    <source>
        <dbReference type="Proteomes" id="UP001500469"/>
    </source>
</evidence>
<dbReference type="Gene3D" id="2.70.98.70">
    <property type="match status" value="1"/>
</dbReference>
<dbReference type="PANTHER" id="PTHR39210">
    <property type="entry name" value="HEPARIN-SULFATE LYASE"/>
    <property type="match status" value="1"/>
</dbReference>
<dbReference type="InterPro" id="IPR008929">
    <property type="entry name" value="Chondroitin_lyas"/>
</dbReference>
<evidence type="ECO:0000256" key="1">
    <source>
        <dbReference type="ARBA" id="ARBA00004418"/>
    </source>
</evidence>
<comment type="caution">
    <text evidence="7">The sequence shown here is derived from an EMBL/GenBank/DDBJ whole genome shotgun (WGS) entry which is preliminary data.</text>
</comment>
<dbReference type="EMBL" id="BAAAFI010000049">
    <property type="protein sequence ID" value="GAA0881354.1"/>
    <property type="molecule type" value="Genomic_DNA"/>
</dbReference>
<dbReference type="Pfam" id="PF16889">
    <property type="entry name" value="Hepar_II_III_N"/>
    <property type="match status" value="1"/>
</dbReference>
<sequence length="504" mass="58130">MNRVLRVGTLSSFKLTSDSGKKLDFFSIPSVNQILSVESNLLKFEFLNLRKTFPFDSIDWNDQSHGKLWNYNLQYLDYLKQEDISLEVKITLVKDLYSWLWNGKLPLEPYPVSLRVMNMIRFLNSDQLSEDDLAFLRSYIFAEVNYLSQNLEYHILANHLLENAFALWMGATYFGEKGWLIKAEKLLRSELKEQILPDGAHYELAPMYHQIILYRVMEAYYLTSEDHSLKSFLKQTGNLMLGWLAQMSFANGTLPHFNDTTEDIALPPSELLELGESIGLVPEFRELKDSGYRILQSADLKLVADVEGIKPSYQPGHAHADTFSFVLHQGSIPVIVDPGISTYNISKRRNWERSTVAHNTLTIDRQNSSQVWSGFRVGRRAKVKMLADGENFYSAQHDGFGKQIHNRIFEMTETGFRITDKVRNRRSEALLEVRFYLHPDVQVRMVDDLCVKLNNQISLAFKGASKIGLEDYEFCLGYNRLKQSKVLLVNIHEDQLVTLITTNQ</sequence>
<name>A0ABN1N6P0_9BACT</name>
<keyword evidence="2" id="KW-0732">Signal</keyword>
<dbReference type="InterPro" id="IPR012480">
    <property type="entry name" value="Hepar_II_III_C"/>
</dbReference>
<reference evidence="7 8" key="1">
    <citation type="journal article" date="2019" name="Int. J. Syst. Evol. Microbiol.">
        <title>The Global Catalogue of Microorganisms (GCM) 10K type strain sequencing project: providing services to taxonomists for standard genome sequencing and annotation.</title>
        <authorList>
            <consortium name="The Broad Institute Genomics Platform"/>
            <consortium name="The Broad Institute Genome Sequencing Center for Infectious Disease"/>
            <person name="Wu L."/>
            <person name="Ma J."/>
        </authorList>
    </citation>
    <scope>NUCLEOTIDE SEQUENCE [LARGE SCALE GENOMIC DNA]</scope>
    <source>
        <strain evidence="7 8">JCM 16112</strain>
    </source>
</reference>
<dbReference type="Gene3D" id="1.50.10.100">
    <property type="entry name" value="Chondroitin AC/alginate lyase"/>
    <property type="match status" value="1"/>
</dbReference>
<evidence type="ECO:0000256" key="3">
    <source>
        <dbReference type="ARBA" id="ARBA00022764"/>
    </source>
</evidence>
<dbReference type="Pfam" id="PF07940">
    <property type="entry name" value="Hepar_II_III_C"/>
    <property type="match status" value="1"/>
</dbReference>
<evidence type="ECO:0000313" key="7">
    <source>
        <dbReference type="EMBL" id="GAA0881354.1"/>
    </source>
</evidence>
<keyword evidence="4" id="KW-0456">Lyase</keyword>
<keyword evidence="3" id="KW-0574">Periplasm</keyword>
<dbReference type="InterPro" id="IPR031680">
    <property type="entry name" value="Hepar_II_III_N"/>
</dbReference>
<gene>
    <name evidence="7" type="ORF">GCM10009119_43240</name>
</gene>
<feature type="domain" description="Heparin-sulfate lyase N-terminal" evidence="6">
    <location>
        <begin position="118"/>
        <end position="261"/>
    </location>
</feature>
<keyword evidence="8" id="KW-1185">Reference proteome</keyword>
<dbReference type="PANTHER" id="PTHR39210:SF1">
    <property type="entry name" value="HEPARIN-SULFATE LYASE"/>
    <property type="match status" value="1"/>
</dbReference>
<dbReference type="SUPFAM" id="SSF48230">
    <property type="entry name" value="Chondroitin AC/alginate lyase"/>
    <property type="match status" value="1"/>
</dbReference>
<evidence type="ECO:0000256" key="4">
    <source>
        <dbReference type="ARBA" id="ARBA00023239"/>
    </source>
</evidence>
<evidence type="ECO:0000259" key="6">
    <source>
        <dbReference type="Pfam" id="PF16889"/>
    </source>
</evidence>
<proteinExistence type="predicted"/>